<name>A0A2P5FVU0_TREOI</name>
<feature type="compositionally biased region" description="Basic and acidic residues" evidence="1">
    <location>
        <begin position="23"/>
        <end position="41"/>
    </location>
</feature>
<sequence length="133" mass="14646">MGKKFVFEENKGKNRGRKSVIEEKTEVKHLDGRPNTSKEGKTSSSSPESSNCCCKATEFLCSACLLCVCCPLAILWCCIKLPCKLGWQAAKQASHRACCGSETRIVAAYSSFSDIDSDFLPEDKVHKRVSKFG</sequence>
<accession>A0A2P5FVU0</accession>
<protein>
    <submittedName>
        <fullName evidence="2">Uncharacterized protein</fullName>
    </submittedName>
</protein>
<evidence type="ECO:0000313" key="2">
    <source>
        <dbReference type="EMBL" id="POO01898.1"/>
    </source>
</evidence>
<dbReference type="Proteomes" id="UP000237000">
    <property type="component" value="Unassembled WGS sequence"/>
</dbReference>
<dbReference type="EMBL" id="JXTC01000006">
    <property type="protein sequence ID" value="POO01898.1"/>
    <property type="molecule type" value="Genomic_DNA"/>
</dbReference>
<dbReference type="STRING" id="63057.A0A2P5FVU0"/>
<dbReference type="InParanoid" id="A0A2P5FVU0"/>
<evidence type="ECO:0000256" key="1">
    <source>
        <dbReference type="SAM" id="MobiDB-lite"/>
    </source>
</evidence>
<gene>
    <name evidence="2" type="ORF">TorRG33x02_021900</name>
</gene>
<organism evidence="2 3">
    <name type="scientific">Trema orientale</name>
    <name type="common">Charcoal tree</name>
    <name type="synonym">Celtis orientalis</name>
    <dbReference type="NCBI Taxonomy" id="63057"/>
    <lineage>
        <taxon>Eukaryota</taxon>
        <taxon>Viridiplantae</taxon>
        <taxon>Streptophyta</taxon>
        <taxon>Embryophyta</taxon>
        <taxon>Tracheophyta</taxon>
        <taxon>Spermatophyta</taxon>
        <taxon>Magnoliopsida</taxon>
        <taxon>eudicotyledons</taxon>
        <taxon>Gunneridae</taxon>
        <taxon>Pentapetalae</taxon>
        <taxon>rosids</taxon>
        <taxon>fabids</taxon>
        <taxon>Rosales</taxon>
        <taxon>Cannabaceae</taxon>
        <taxon>Trema</taxon>
    </lineage>
</organism>
<proteinExistence type="predicted"/>
<comment type="caution">
    <text evidence="2">The sequence shown here is derived from an EMBL/GenBank/DDBJ whole genome shotgun (WGS) entry which is preliminary data.</text>
</comment>
<evidence type="ECO:0000313" key="3">
    <source>
        <dbReference type="Proteomes" id="UP000237000"/>
    </source>
</evidence>
<reference evidence="3" key="1">
    <citation type="submission" date="2016-06" db="EMBL/GenBank/DDBJ databases">
        <title>Parallel loss of symbiosis genes in relatives of nitrogen-fixing non-legume Parasponia.</title>
        <authorList>
            <person name="Van Velzen R."/>
            <person name="Holmer R."/>
            <person name="Bu F."/>
            <person name="Rutten L."/>
            <person name="Van Zeijl A."/>
            <person name="Liu W."/>
            <person name="Santuari L."/>
            <person name="Cao Q."/>
            <person name="Sharma T."/>
            <person name="Shen D."/>
            <person name="Roswanjaya Y."/>
            <person name="Wardhani T."/>
            <person name="Kalhor M.S."/>
            <person name="Jansen J."/>
            <person name="Van den Hoogen J."/>
            <person name="Gungor B."/>
            <person name="Hartog M."/>
            <person name="Hontelez J."/>
            <person name="Verver J."/>
            <person name="Yang W.-C."/>
            <person name="Schijlen E."/>
            <person name="Repin R."/>
            <person name="Schilthuizen M."/>
            <person name="Schranz E."/>
            <person name="Heidstra R."/>
            <person name="Miyata K."/>
            <person name="Fedorova E."/>
            <person name="Kohlen W."/>
            <person name="Bisseling T."/>
            <person name="Smit S."/>
            <person name="Geurts R."/>
        </authorList>
    </citation>
    <scope>NUCLEOTIDE SEQUENCE [LARGE SCALE GENOMIC DNA]</scope>
    <source>
        <strain evidence="3">cv. RG33-2</strain>
    </source>
</reference>
<dbReference type="OrthoDB" id="1730397at2759"/>
<feature type="region of interest" description="Disordered" evidence="1">
    <location>
        <begin position="23"/>
        <end position="50"/>
    </location>
</feature>
<dbReference type="AlphaFoldDB" id="A0A2P5FVU0"/>
<keyword evidence="3" id="KW-1185">Reference proteome</keyword>